<dbReference type="Pfam" id="PF01425">
    <property type="entry name" value="Amidase"/>
    <property type="match status" value="1"/>
</dbReference>
<dbReference type="InterPro" id="IPR036928">
    <property type="entry name" value="AS_sf"/>
</dbReference>
<protein>
    <submittedName>
        <fullName evidence="2">Fatty-acid amide hydrolase 2</fullName>
    </submittedName>
</protein>
<keyword evidence="3" id="KW-1185">Reference proteome</keyword>
<dbReference type="InterPro" id="IPR052739">
    <property type="entry name" value="FAAH2"/>
</dbReference>
<accession>A0A3M7P1Z6</accession>
<dbReference type="GO" id="GO:0012505">
    <property type="term" value="C:endomembrane system"/>
    <property type="evidence" value="ECO:0007669"/>
    <property type="project" value="TreeGrafter"/>
</dbReference>
<dbReference type="GO" id="GO:0016787">
    <property type="term" value="F:hydrolase activity"/>
    <property type="evidence" value="ECO:0007669"/>
    <property type="project" value="UniProtKB-KW"/>
</dbReference>
<feature type="non-terminal residue" evidence="2">
    <location>
        <position position="1"/>
    </location>
</feature>
<dbReference type="STRING" id="10195.A0A3M7P1Z6"/>
<comment type="caution">
    <text evidence="2">The sequence shown here is derived from an EMBL/GenBank/DDBJ whole genome shotgun (WGS) entry which is preliminary data.</text>
</comment>
<evidence type="ECO:0000313" key="2">
    <source>
        <dbReference type="EMBL" id="RMZ92969.1"/>
    </source>
</evidence>
<dbReference type="Proteomes" id="UP000276133">
    <property type="component" value="Unassembled WGS sequence"/>
</dbReference>
<dbReference type="AlphaFoldDB" id="A0A3M7P1Z6"/>
<keyword evidence="2" id="KW-0378">Hydrolase</keyword>
<dbReference type="PANTHER" id="PTHR43372">
    <property type="entry name" value="FATTY-ACID AMIDE HYDROLASE"/>
    <property type="match status" value="1"/>
</dbReference>
<dbReference type="InterPro" id="IPR023631">
    <property type="entry name" value="Amidase_dom"/>
</dbReference>
<evidence type="ECO:0000259" key="1">
    <source>
        <dbReference type="Pfam" id="PF01425"/>
    </source>
</evidence>
<proteinExistence type="predicted"/>
<dbReference type="PANTHER" id="PTHR43372:SF4">
    <property type="entry name" value="FATTY-ACID AMIDE HYDROLASE 2"/>
    <property type="match status" value="1"/>
</dbReference>
<dbReference type="SUPFAM" id="SSF75304">
    <property type="entry name" value="Amidase signature (AS) enzymes"/>
    <property type="match status" value="1"/>
</dbReference>
<dbReference type="OrthoDB" id="6428749at2759"/>
<dbReference type="Gene3D" id="3.90.1300.10">
    <property type="entry name" value="Amidase signature (AS) domain"/>
    <property type="match status" value="1"/>
</dbReference>
<reference evidence="2 3" key="1">
    <citation type="journal article" date="2018" name="Sci. Rep.">
        <title>Genomic signatures of local adaptation to the degree of environmental predictability in rotifers.</title>
        <authorList>
            <person name="Franch-Gras L."/>
            <person name="Hahn C."/>
            <person name="Garcia-Roger E.M."/>
            <person name="Carmona M.J."/>
            <person name="Serra M."/>
            <person name="Gomez A."/>
        </authorList>
    </citation>
    <scope>NUCLEOTIDE SEQUENCE [LARGE SCALE GENOMIC DNA]</scope>
    <source>
        <strain evidence="2">HYR1</strain>
    </source>
</reference>
<evidence type="ECO:0000313" key="3">
    <source>
        <dbReference type="Proteomes" id="UP000276133"/>
    </source>
</evidence>
<feature type="domain" description="Amidase" evidence="1">
    <location>
        <begin position="46"/>
        <end position="164"/>
    </location>
</feature>
<sequence>AEVHKLKLKNLKSCLQMWTSVMSNGVEKNEWYRSFLNEQLSNPCVEFFKSILGLQNKHTLPLISLVMTGLLKASNVEFHLSQAEQLQKEVDTILGDDGVIIFPSFPDDVPYHNQTLITNSFDFLYFAALNILGCPVTQIPMGLNASGLPTGVQLMANRNNDHLTIRLAEHFESNFVGWIPPF</sequence>
<dbReference type="EMBL" id="REGN01014162">
    <property type="protein sequence ID" value="RMZ92969.1"/>
    <property type="molecule type" value="Genomic_DNA"/>
</dbReference>
<gene>
    <name evidence="2" type="ORF">BpHYR1_018904</name>
</gene>
<organism evidence="2 3">
    <name type="scientific">Brachionus plicatilis</name>
    <name type="common">Marine rotifer</name>
    <name type="synonym">Brachionus muelleri</name>
    <dbReference type="NCBI Taxonomy" id="10195"/>
    <lineage>
        <taxon>Eukaryota</taxon>
        <taxon>Metazoa</taxon>
        <taxon>Spiralia</taxon>
        <taxon>Gnathifera</taxon>
        <taxon>Rotifera</taxon>
        <taxon>Eurotatoria</taxon>
        <taxon>Monogononta</taxon>
        <taxon>Pseudotrocha</taxon>
        <taxon>Ploima</taxon>
        <taxon>Brachionidae</taxon>
        <taxon>Brachionus</taxon>
    </lineage>
</organism>
<name>A0A3M7P1Z6_BRAPC</name>